<evidence type="ECO:0008006" key="5">
    <source>
        <dbReference type="Google" id="ProtNLM"/>
    </source>
</evidence>
<evidence type="ECO:0000313" key="3">
    <source>
        <dbReference type="EMBL" id="KAF0724794.1"/>
    </source>
</evidence>
<dbReference type="EMBL" id="VJMJ01000262">
    <property type="protein sequence ID" value="KAF0724794.1"/>
    <property type="molecule type" value="Genomic_DNA"/>
</dbReference>
<gene>
    <name evidence="3" type="ORF">Ae201684_016611</name>
</gene>
<feature type="compositionally biased region" description="Basic and acidic residues" evidence="1">
    <location>
        <begin position="97"/>
        <end position="106"/>
    </location>
</feature>
<organism evidence="3 4">
    <name type="scientific">Aphanomyces euteiches</name>
    <dbReference type="NCBI Taxonomy" id="100861"/>
    <lineage>
        <taxon>Eukaryota</taxon>
        <taxon>Sar</taxon>
        <taxon>Stramenopiles</taxon>
        <taxon>Oomycota</taxon>
        <taxon>Saprolegniomycetes</taxon>
        <taxon>Saprolegniales</taxon>
        <taxon>Verrucalvaceae</taxon>
        <taxon>Aphanomyces</taxon>
    </lineage>
</organism>
<feature type="region of interest" description="Disordered" evidence="1">
    <location>
        <begin position="64"/>
        <end position="118"/>
    </location>
</feature>
<evidence type="ECO:0000313" key="4">
    <source>
        <dbReference type="Proteomes" id="UP000481153"/>
    </source>
</evidence>
<feature type="signal peptide" evidence="2">
    <location>
        <begin position="1"/>
        <end position="16"/>
    </location>
</feature>
<dbReference type="VEuPathDB" id="FungiDB:AeMF1_014933"/>
<feature type="compositionally biased region" description="Polar residues" evidence="1">
    <location>
        <begin position="152"/>
        <end position="165"/>
    </location>
</feature>
<proteinExistence type="predicted"/>
<dbReference type="AlphaFoldDB" id="A0A6G0WEL6"/>
<keyword evidence="2" id="KW-0732">Signal</keyword>
<reference evidence="3 4" key="1">
    <citation type="submission" date="2019-07" db="EMBL/GenBank/DDBJ databases">
        <title>Genomics analysis of Aphanomyces spp. identifies a new class of oomycete effector associated with host adaptation.</title>
        <authorList>
            <person name="Gaulin E."/>
        </authorList>
    </citation>
    <scope>NUCLEOTIDE SEQUENCE [LARGE SCALE GENOMIC DNA]</scope>
    <source>
        <strain evidence="3 4">ATCC 201684</strain>
    </source>
</reference>
<feature type="compositionally biased region" description="Basic and acidic residues" evidence="1">
    <location>
        <begin position="74"/>
        <end position="85"/>
    </location>
</feature>
<protein>
    <recommendedName>
        <fullName evidence="5">RxLR effector protein</fullName>
    </recommendedName>
</protein>
<feature type="region of interest" description="Disordered" evidence="1">
    <location>
        <begin position="138"/>
        <end position="165"/>
    </location>
</feature>
<accession>A0A6G0WEL6</accession>
<dbReference type="Proteomes" id="UP000481153">
    <property type="component" value="Unassembled WGS sequence"/>
</dbReference>
<comment type="caution">
    <text evidence="3">The sequence shown here is derived from an EMBL/GenBank/DDBJ whole genome shotgun (WGS) entry which is preliminary data.</text>
</comment>
<evidence type="ECO:0000256" key="1">
    <source>
        <dbReference type="SAM" id="MobiDB-lite"/>
    </source>
</evidence>
<sequence length="165" mass="18287">MRVLIPLALAISTVVAFNQRRQDSSDSVIQENRFLQQDASFASRSVPKRRLVGNSLLSCFGVCGKSSKQSGRPSDSHSGRPDKTEFFPNSSAVKAKLQKEAKEHANRPVRPKPHIEYPKVMGSESQLRADYTGVHTFAPGANERIAKERQSRAFSSQSTSRGRRS</sequence>
<evidence type="ECO:0000256" key="2">
    <source>
        <dbReference type="SAM" id="SignalP"/>
    </source>
</evidence>
<feature type="chain" id="PRO_5026150110" description="RxLR effector protein" evidence="2">
    <location>
        <begin position="17"/>
        <end position="165"/>
    </location>
</feature>
<keyword evidence="4" id="KW-1185">Reference proteome</keyword>
<name>A0A6G0WEL6_9STRA</name>